<keyword evidence="1" id="KW-0472">Membrane</keyword>
<proteinExistence type="predicted"/>
<feature type="transmembrane region" description="Helical" evidence="1">
    <location>
        <begin position="75"/>
        <end position="97"/>
    </location>
</feature>
<evidence type="ECO:0000313" key="3">
    <source>
        <dbReference type="Proteomes" id="UP000182753"/>
    </source>
</evidence>
<organism evidence="2 3">
    <name type="scientific">Candidatus Berkelbacteria bacterium CG1_02_42_45</name>
    <dbReference type="NCBI Taxonomy" id="1805036"/>
    <lineage>
        <taxon>Bacteria</taxon>
        <taxon>Candidatus Berkelbacteria</taxon>
    </lineage>
</organism>
<dbReference type="EMBL" id="MNUJ01000006">
    <property type="protein sequence ID" value="OIN90190.1"/>
    <property type="molecule type" value="Genomic_DNA"/>
</dbReference>
<dbReference type="Proteomes" id="UP000182753">
    <property type="component" value="Unassembled WGS sequence"/>
</dbReference>
<reference evidence="2 3" key="1">
    <citation type="journal article" date="2016" name="Environ. Microbiol.">
        <title>Genomic resolution of a cold subsurface aquifer community provides metabolic insights for novel microbes adapted to high CO concentrations.</title>
        <authorList>
            <person name="Probst A.J."/>
            <person name="Castelle C.J."/>
            <person name="Singh A."/>
            <person name="Brown C.T."/>
            <person name="Anantharaman K."/>
            <person name="Sharon I."/>
            <person name="Hug L.A."/>
            <person name="Burstein D."/>
            <person name="Emerson J.B."/>
            <person name="Thomas B.C."/>
            <person name="Banfield J.F."/>
        </authorList>
    </citation>
    <scope>NUCLEOTIDE SEQUENCE [LARGE SCALE GENOMIC DNA]</scope>
    <source>
        <strain evidence="2">CG1_02_42_45</strain>
    </source>
</reference>
<comment type="caution">
    <text evidence="2">The sequence shown here is derived from an EMBL/GenBank/DDBJ whole genome shotgun (WGS) entry which is preliminary data.</text>
</comment>
<accession>A0A1J4RW66</accession>
<evidence type="ECO:0000256" key="1">
    <source>
        <dbReference type="SAM" id="Phobius"/>
    </source>
</evidence>
<protein>
    <submittedName>
        <fullName evidence="2">Uncharacterized protein</fullName>
    </submittedName>
</protein>
<keyword evidence="1" id="KW-0812">Transmembrane</keyword>
<gene>
    <name evidence="2" type="ORF">AUJ40_00310</name>
</gene>
<keyword evidence="1" id="KW-1133">Transmembrane helix</keyword>
<sequence length="121" mass="13570">MLKQTPLTPHPTDHAFSAPTEPCTPAGLLFITEQLYYIIRRQMAEDEDRLIKALNRLERSTRRSTNLGWSILRGIFYSFGWAIGLALLATIAIYILPKIGEGNAIGRFIQAIANIVRGSQQ</sequence>
<dbReference type="AlphaFoldDB" id="A0A1J4RW66"/>
<evidence type="ECO:0000313" key="2">
    <source>
        <dbReference type="EMBL" id="OIN90190.1"/>
    </source>
</evidence>
<name>A0A1J4RW66_9BACT</name>